<comment type="subcellular location">
    <subcellularLocation>
        <location evidence="1">Mitochondrion</location>
    </subcellularLocation>
</comment>
<dbReference type="SMART" id="SM00257">
    <property type="entry name" value="LysM"/>
    <property type="match status" value="1"/>
</dbReference>
<sequence>MAFTAGGPNRRSLRDRLREGIQIPFQAKSRSVDQSFHLNNPFADLDIISRVTTSHGNVAKREDSSSSNSETPTMSSPIKQQQSTVKKQESISYTVKDNDTITSVSASFDITPSELIKTNRLSTRTIFPGQVLRIPPKSKLSTPNNSPIKTSGSHDGNGRSGTGLGAGTGSLTGNYPGSASKNESSRKFIKINVKHITDGNGVVSGTLLVTPNAVMFDPNVSDPLVLEQGAETYGVILPLEIIVHSGIYSDIAFMRVKGKDFVPPGPKPDLYPHDSSAVSKEEAPAAPTTTSTASASTATTTTNTIESQIGESTNIETNSKELAENLEESTNISAVATTTPIVAALTTTSTVQPLGTDLENIQDSGFETGRPSPAIPNEDLVTLQQPEESRKQKVLKRLSFPLAWMESLGGQAAKEETQSAPPESKINYRSLVSLDDMPDLFASIDKLIPRPLGSTRDSEDYPPWYLCLTMGKPKHRKIKSLIVSYGQKKCIKPEYWFSIPRNQVDDLYKFWMLWWPHLYGELDPHMVDERGYELVDWDTDLFSATNDDNDQPSDDKIEDSNSAFDSLAMKGEQLGELTKESWEMIKAPYVKLYSFIRSQTLLSGGDEDFPEVVSMSDELRRALYGSEELIPELIGDSEILLEDDIKNLGKNLTARAEGYPWLLAFSTSRDGFSLNSLYRKMQGVESPVLILVQDTKQRVFGALVSCALHVSDHFYGTGQSFLFTCRPNFHVFKWTGENMYFIKGNYESLSVGAGDGKFGLWLDGDFVMIERIAILIKLGITCPGQNSQEKSHLAVLCI</sequence>
<evidence type="ECO:0000313" key="8">
    <source>
        <dbReference type="EMBL" id="CAG7833618.1"/>
    </source>
</evidence>
<feature type="compositionally biased region" description="Polar residues" evidence="5">
    <location>
        <begin position="139"/>
        <end position="154"/>
    </location>
</feature>
<dbReference type="CDD" id="cd00118">
    <property type="entry name" value="LysM"/>
    <property type="match status" value="1"/>
</dbReference>
<dbReference type="PANTHER" id="PTHR23354:SF62">
    <property type="entry name" value="MUSTARD, ISOFORM V"/>
    <property type="match status" value="1"/>
</dbReference>
<evidence type="ECO:0000256" key="5">
    <source>
        <dbReference type="SAM" id="MobiDB-lite"/>
    </source>
</evidence>
<evidence type="ECO:0000256" key="4">
    <source>
        <dbReference type="ARBA" id="ARBA00040604"/>
    </source>
</evidence>
<evidence type="ECO:0000256" key="1">
    <source>
        <dbReference type="ARBA" id="ARBA00004173"/>
    </source>
</evidence>
<proteinExistence type="inferred from homology"/>
<feature type="region of interest" description="Disordered" evidence="5">
    <location>
        <begin position="132"/>
        <end position="182"/>
    </location>
</feature>
<name>A0A8J2LKH6_9HEXA</name>
<dbReference type="Pfam" id="PF07534">
    <property type="entry name" value="TLD"/>
    <property type="match status" value="1"/>
</dbReference>
<dbReference type="SMART" id="SM00584">
    <property type="entry name" value="TLDc"/>
    <property type="match status" value="1"/>
</dbReference>
<protein>
    <recommendedName>
        <fullName evidence="4">Oxidation resistance protein 1</fullName>
    </recommendedName>
</protein>
<feature type="region of interest" description="Disordered" evidence="5">
    <location>
        <begin position="56"/>
        <end position="91"/>
    </location>
</feature>
<keyword evidence="3" id="KW-0496">Mitochondrion</keyword>
<dbReference type="InterPro" id="IPR006571">
    <property type="entry name" value="TLDc_dom"/>
</dbReference>
<evidence type="ECO:0000259" key="6">
    <source>
        <dbReference type="PROSITE" id="PS51782"/>
    </source>
</evidence>
<feature type="compositionally biased region" description="Gly residues" evidence="5">
    <location>
        <begin position="158"/>
        <end position="170"/>
    </location>
</feature>
<dbReference type="Proteomes" id="UP000708208">
    <property type="component" value="Unassembled WGS sequence"/>
</dbReference>
<feature type="domain" description="LysM" evidence="6">
    <location>
        <begin position="91"/>
        <end position="134"/>
    </location>
</feature>
<feature type="compositionally biased region" description="Low complexity" evidence="5">
    <location>
        <begin position="65"/>
        <end position="77"/>
    </location>
</feature>
<dbReference type="PANTHER" id="PTHR23354">
    <property type="entry name" value="NUCLEOLAR PROTEIN 7/ESTROGEN RECEPTOR COACTIVATOR-RELATED"/>
    <property type="match status" value="1"/>
</dbReference>
<dbReference type="AlphaFoldDB" id="A0A8J2LKH6"/>
<evidence type="ECO:0000259" key="7">
    <source>
        <dbReference type="PROSITE" id="PS51886"/>
    </source>
</evidence>
<dbReference type="PROSITE" id="PS51886">
    <property type="entry name" value="TLDC"/>
    <property type="match status" value="1"/>
</dbReference>
<dbReference type="GO" id="GO:0006979">
    <property type="term" value="P:response to oxidative stress"/>
    <property type="evidence" value="ECO:0007669"/>
    <property type="project" value="TreeGrafter"/>
</dbReference>
<dbReference type="GO" id="GO:0005739">
    <property type="term" value="C:mitochondrion"/>
    <property type="evidence" value="ECO:0007669"/>
    <property type="project" value="UniProtKB-SubCell"/>
</dbReference>
<feature type="domain" description="TLDc" evidence="7">
    <location>
        <begin position="638"/>
        <end position="778"/>
    </location>
</feature>
<feature type="compositionally biased region" description="Low complexity" evidence="5">
    <location>
        <begin position="284"/>
        <end position="302"/>
    </location>
</feature>
<keyword evidence="9" id="KW-1185">Reference proteome</keyword>
<reference evidence="8" key="1">
    <citation type="submission" date="2021-06" db="EMBL/GenBank/DDBJ databases">
        <authorList>
            <person name="Hodson N. C."/>
            <person name="Mongue J. A."/>
            <person name="Jaron S. K."/>
        </authorList>
    </citation>
    <scope>NUCLEOTIDE SEQUENCE</scope>
</reference>
<dbReference type="PROSITE" id="PS51782">
    <property type="entry name" value="LYSM"/>
    <property type="match status" value="1"/>
</dbReference>
<feature type="region of interest" description="Disordered" evidence="5">
    <location>
        <begin position="265"/>
        <end position="314"/>
    </location>
</feature>
<evidence type="ECO:0000313" key="9">
    <source>
        <dbReference type="Proteomes" id="UP000708208"/>
    </source>
</evidence>
<dbReference type="OrthoDB" id="26679at2759"/>
<dbReference type="EMBL" id="CAJVCH010569957">
    <property type="protein sequence ID" value="CAG7833618.1"/>
    <property type="molecule type" value="Genomic_DNA"/>
</dbReference>
<dbReference type="Pfam" id="PF01476">
    <property type="entry name" value="LysM"/>
    <property type="match status" value="1"/>
</dbReference>
<dbReference type="GO" id="GO:0005634">
    <property type="term" value="C:nucleus"/>
    <property type="evidence" value="ECO:0007669"/>
    <property type="project" value="TreeGrafter"/>
</dbReference>
<dbReference type="InterPro" id="IPR018392">
    <property type="entry name" value="LysM"/>
</dbReference>
<comment type="caution">
    <text evidence="8">The sequence shown here is derived from an EMBL/GenBank/DDBJ whole genome shotgun (WGS) entry which is preliminary data.</text>
</comment>
<comment type="similarity">
    <text evidence="2">Belongs to the OXR1 family.</text>
</comment>
<evidence type="ECO:0000256" key="2">
    <source>
        <dbReference type="ARBA" id="ARBA00009540"/>
    </source>
</evidence>
<organism evidence="8 9">
    <name type="scientific">Allacma fusca</name>
    <dbReference type="NCBI Taxonomy" id="39272"/>
    <lineage>
        <taxon>Eukaryota</taxon>
        <taxon>Metazoa</taxon>
        <taxon>Ecdysozoa</taxon>
        <taxon>Arthropoda</taxon>
        <taxon>Hexapoda</taxon>
        <taxon>Collembola</taxon>
        <taxon>Symphypleona</taxon>
        <taxon>Sminthuridae</taxon>
        <taxon>Allacma</taxon>
    </lineage>
</organism>
<accession>A0A8J2LKH6</accession>
<feature type="compositionally biased region" description="Polar residues" evidence="5">
    <location>
        <begin position="303"/>
        <end position="314"/>
    </location>
</feature>
<feature type="compositionally biased region" description="Polar residues" evidence="5">
    <location>
        <begin position="78"/>
        <end position="91"/>
    </location>
</feature>
<gene>
    <name evidence="8" type="ORF">AFUS01_LOCUS43222</name>
</gene>
<evidence type="ECO:0000256" key="3">
    <source>
        <dbReference type="ARBA" id="ARBA00023128"/>
    </source>
</evidence>